<keyword evidence="6" id="KW-1185">Reference proteome</keyword>
<feature type="domain" description="Glycosyl transferase 48" evidence="4">
    <location>
        <begin position="390"/>
        <end position="631"/>
    </location>
</feature>
<evidence type="ECO:0000313" key="6">
    <source>
        <dbReference type="Proteomes" id="UP000604046"/>
    </source>
</evidence>
<keyword evidence="1" id="KW-0813">Transport</keyword>
<dbReference type="InterPro" id="IPR027417">
    <property type="entry name" value="P-loop_NTPase"/>
</dbReference>
<dbReference type="InterPro" id="IPR026082">
    <property type="entry name" value="ABCA"/>
</dbReference>
<evidence type="ECO:0000259" key="3">
    <source>
        <dbReference type="Pfam" id="PF00005"/>
    </source>
</evidence>
<dbReference type="GO" id="GO:0016020">
    <property type="term" value="C:membrane"/>
    <property type="evidence" value="ECO:0007669"/>
    <property type="project" value="InterPro"/>
</dbReference>
<evidence type="ECO:0000256" key="1">
    <source>
        <dbReference type="ARBA" id="ARBA00022448"/>
    </source>
</evidence>
<dbReference type="GO" id="GO:0005319">
    <property type="term" value="F:lipid transporter activity"/>
    <property type="evidence" value="ECO:0007669"/>
    <property type="project" value="TreeGrafter"/>
</dbReference>
<dbReference type="GO" id="GO:0140359">
    <property type="term" value="F:ABC-type transporter activity"/>
    <property type="evidence" value="ECO:0007669"/>
    <property type="project" value="InterPro"/>
</dbReference>
<proteinExistence type="predicted"/>
<dbReference type="InterPro" id="IPR003439">
    <property type="entry name" value="ABC_transporter-like_ATP-bd"/>
</dbReference>
<dbReference type="GO" id="GO:0000148">
    <property type="term" value="C:1,3-beta-D-glucan synthase complex"/>
    <property type="evidence" value="ECO:0007669"/>
    <property type="project" value="InterPro"/>
</dbReference>
<name>A0A812PH69_9DINO</name>
<evidence type="ECO:0000313" key="5">
    <source>
        <dbReference type="EMBL" id="CAE7353955.1"/>
    </source>
</evidence>
<dbReference type="GO" id="GO:0006075">
    <property type="term" value="P:(1-&gt;3)-beta-D-glucan biosynthetic process"/>
    <property type="evidence" value="ECO:0007669"/>
    <property type="project" value="InterPro"/>
</dbReference>
<sequence>MVEETSRARRLIGYCPQFDALIHVMTVESHLYLYGRMKGLTGKDLRRAVDEKVEEMQLSQYRFRRAGTLSGGNKRKLSVAMALIGEPPVIFLDEPSTGMDPFARRFMWSVIQDVAEKRKQSVVVLTTHSMEEAEALCSNIAIQVDGQFRCLGSAQHLKSRYGSGYEVSIKFRAVPREALVQLAAKFLPAGRELDRSGYSMVSRSQAMEALPLELRTAAALPSGPLPLEMQDVAAEVVAEWQVMQDRLEQFKGWGSEWVSLRIPCVIYMSFANAHGQSSLEQVFNSFAAEQEQERKDGTRAELKHLADGSKVAAELKIVGAGMRWELLLRTQSSVAGVMAVFSSVQRALIWERLYSIPLMDWLADKYKAGKVWGKYTDEHWEKLSGSAACVSFWASMRLQTLFRTVAGMMLGAYMHHVDVNCRLLVAVVLHYHQALQCHFEAQGDRRSKLGQVWDPSDAFTCIVAMQMYAFFNPMQLKHTNIMFRKFPRSMKVAFIDYEDLEATHQPDGIHENQKRRYYSCLIDASCPPDETGRRRAKYKIELPGFPILGDGKGDNQNTAIPFTRGTYVQCIDANQGAYFEQMLLLPNVLGEFRSERRGKGGGKKIIGFPEHITSDFGSVGDFAASSELAFGGGPRENLQAMIVYASVDSSVYDIHVMLAEMK</sequence>
<organism evidence="5 6">
    <name type="scientific">Symbiodinium natans</name>
    <dbReference type="NCBI Taxonomy" id="878477"/>
    <lineage>
        <taxon>Eukaryota</taxon>
        <taxon>Sar</taxon>
        <taxon>Alveolata</taxon>
        <taxon>Dinophyceae</taxon>
        <taxon>Suessiales</taxon>
        <taxon>Symbiodiniaceae</taxon>
        <taxon>Symbiodinium</taxon>
    </lineage>
</organism>
<dbReference type="Proteomes" id="UP000604046">
    <property type="component" value="Unassembled WGS sequence"/>
</dbReference>
<dbReference type="InterPro" id="IPR003440">
    <property type="entry name" value="Glyco_trans_48_dom"/>
</dbReference>
<dbReference type="PANTHER" id="PTHR19229:SF36">
    <property type="entry name" value="ATP-BINDING CASSETTE SUB-FAMILY A MEMBER 2"/>
    <property type="match status" value="1"/>
</dbReference>
<dbReference type="GO" id="GO:0003843">
    <property type="term" value="F:1,3-beta-D-glucan synthase activity"/>
    <property type="evidence" value="ECO:0007669"/>
    <property type="project" value="InterPro"/>
</dbReference>
<gene>
    <name evidence="5" type="primary">ABCA1</name>
    <name evidence="5" type="ORF">SNAT2548_LOCUS18739</name>
</gene>
<dbReference type="CDD" id="cd03263">
    <property type="entry name" value="ABC_subfamily_A"/>
    <property type="match status" value="1"/>
</dbReference>
<dbReference type="Gene3D" id="3.40.50.300">
    <property type="entry name" value="P-loop containing nucleotide triphosphate hydrolases"/>
    <property type="match status" value="1"/>
</dbReference>
<dbReference type="SUPFAM" id="SSF52540">
    <property type="entry name" value="P-loop containing nucleoside triphosphate hydrolases"/>
    <property type="match status" value="1"/>
</dbReference>
<accession>A0A812PH69</accession>
<dbReference type="AlphaFoldDB" id="A0A812PH69"/>
<dbReference type="GO" id="GO:0016887">
    <property type="term" value="F:ATP hydrolysis activity"/>
    <property type="evidence" value="ECO:0007669"/>
    <property type="project" value="InterPro"/>
</dbReference>
<dbReference type="PANTHER" id="PTHR19229">
    <property type="entry name" value="ATP-BINDING CASSETTE TRANSPORTER SUBFAMILY A ABCA"/>
    <property type="match status" value="1"/>
</dbReference>
<dbReference type="Pfam" id="PF02364">
    <property type="entry name" value="Glucan_synthase"/>
    <property type="match status" value="1"/>
</dbReference>
<dbReference type="OrthoDB" id="311765at2759"/>
<comment type="caution">
    <text evidence="5">The sequence shown here is derived from an EMBL/GenBank/DDBJ whole genome shotgun (WGS) entry which is preliminary data.</text>
</comment>
<evidence type="ECO:0000259" key="4">
    <source>
        <dbReference type="Pfam" id="PF02364"/>
    </source>
</evidence>
<protein>
    <submittedName>
        <fullName evidence="5">ABCA1 protein</fullName>
    </submittedName>
</protein>
<feature type="domain" description="ABC transporter" evidence="3">
    <location>
        <begin position="5"/>
        <end position="96"/>
    </location>
</feature>
<dbReference type="GO" id="GO:0005524">
    <property type="term" value="F:ATP binding"/>
    <property type="evidence" value="ECO:0007669"/>
    <property type="project" value="InterPro"/>
</dbReference>
<dbReference type="Pfam" id="PF00005">
    <property type="entry name" value="ABC_tran"/>
    <property type="match status" value="1"/>
</dbReference>
<dbReference type="EMBL" id="CAJNDS010002154">
    <property type="protein sequence ID" value="CAE7353955.1"/>
    <property type="molecule type" value="Genomic_DNA"/>
</dbReference>
<keyword evidence="2" id="KW-0677">Repeat</keyword>
<evidence type="ECO:0000256" key="2">
    <source>
        <dbReference type="ARBA" id="ARBA00022737"/>
    </source>
</evidence>
<reference evidence="5" key="1">
    <citation type="submission" date="2021-02" db="EMBL/GenBank/DDBJ databases">
        <authorList>
            <person name="Dougan E. K."/>
            <person name="Rhodes N."/>
            <person name="Thang M."/>
            <person name="Chan C."/>
        </authorList>
    </citation>
    <scope>NUCLEOTIDE SEQUENCE</scope>
</reference>